<feature type="domain" description="HMA" evidence="3">
    <location>
        <begin position="39"/>
        <end position="104"/>
    </location>
</feature>
<dbReference type="InterPro" id="IPR006121">
    <property type="entry name" value="HMA_dom"/>
</dbReference>
<evidence type="ECO:0000256" key="1">
    <source>
        <dbReference type="ARBA" id="ARBA00022723"/>
    </source>
</evidence>
<evidence type="ECO:0000313" key="5">
    <source>
        <dbReference type="Proteomes" id="UP000198551"/>
    </source>
</evidence>
<feature type="region of interest" description="Disordered" evidence="2">
    <location>
        <begin position="1"/>
        <end position="30"/>
    </location>
</feature>
<keyword evidence="1" id="KW-0479">Metal-binding</keyword>
<gene>
    <name evidence="4" type="ORF">GA0070215_101430</name>
</gene>
<dbReference type="Pfam" id="PF00403">
    <property type="entry name" value="HMA"/>
    <property type="match status" value="1"/>
</dbReference>
<dbReference type="Gene3D" id="3.30.70.100">
    <property type="match status" value="1"/>
</dbReference>
<accession>A0A1C4UEF9</accession>
<proteinExistence type="predicted"/>
<dbReference type="Proteomes" id="UP000198551">
    <property type="component" value="Unassembled WGS sequence"/>
</dbReference>
<dbReference type="GO" id="GO:0046872">
    <property type="term" value="F:metal ion binding"/>
    <property type="evidence" value="ECO:0007669"/>
    <property type="project" value="UniProtKB-KW"/>
</dbReference>
<evidence type="ECO:0000256" key="2">
    <source>
        <dbReference type="SAM" id="MobiDB-lite"/>
    </source>
</evidence>
<sequence length="108" mass="11612">MRGKFPGRAECERHHRRRTVVGPGPGRRYRGVMTEQRPVVQTYTVTGMTCEHCVKAVTEELSALPGVDEVRIDLVNGTATVTSATPLSDESVRAAVDEAGYELVGGGA</sequence>
<reference evidence="5" key="1">
    <citation type="submission" date="2016-06" db="EMBL/GenBank/DDBJ databases">
        <authorList>
            <person name="Varghese N."/>
        </authorList>
    </citation>
    <scope>NUCLEOTIDE SEQUENCE [LARGE SCALE GENOMIC DNA]</scope>
    <source>
        <strain evidence="5">DSM 45555</strain>
    </source>
</reference>
<evidence type="ECO:0000259" key="3">
    <source>
        <dbReference type="PROSITE" id="PS50846"/>
    </source>
</evidence>
<dbReference type="CDD" id="cd00371">
    <property type="entry name" value="HMA"/>
    <property type="match status" value="1"/>
</dbReference>
<name>A0A1C4UEF9_9ACTN</name>
<evidence type="ECO:0000313" key="4">
    <source>
        <dbReference type="EMBL" id="SCE70049.1"/>
    </source>
</evidence>
<dbReference type="FunFam" id="3.30.70.100:FF:000001">
    <property type="entry name" value="ATPase copper transporting beta"/>
    <property type="match status" value="1"/>
</dbReference>
<dbReference type="EMBL" id="FMCV01000001">
    <property type="protein sequence ID" value="SCE70049.1"/>
    <property type="molecule type" value="Genomic_DNA"/>
</dbReference>
<dbReference type="PROSITE" id="PS01047">
    <property type="entry name" value="HMA_1"/>
    <property type="match status" value="1"/>
</dbReference>
<dbReference type="SUPFAM" id="SSF55008">
    <property type="entry name" value="HMA, heavy metal-associated domain"/>
    <property type="match status" value="1"/>
</dbReference>
<dbReference type="AlphaFoldDB" id="A0A1C4UEF9"/>
<dbReference type="PROSITE" id="PS50846">
    <property type="entry name" value="HMA_2"/>
    <property type="match status" value="1"/>
</dbReference>
<protein>
    <submittedName>
        <fullName evidence="4">Copper chaperone CopZ</fullName>
    </submittedName>
</protein>
<keyword evidence="5" id="KW-1185">Reference proteome</keyword>
<dbReference type="InterPro" id="IPR017969">
    <property type="entry name" value="Heavy-metal-associated_CS"/>
</dbReference>
<dbReference type="InterPro" id="IPR036163">
    <property type="entry name" value="HMA_dom_sf"/>
</dbReference>
<organism evidence="4 5">
    <name type="scientific">Micromonospora marina</name>
    <dbReference type="NCBI Taxonomy" id="307120"/>
    <lineage>
        <taxon>Bacteria</taxon>
        <taxon>Bacillati</taxon>
        <taxon>Actinomycetota</taxon>
        <taxon>Actinomycetes</taxon>
        <taxon>Micromonosporales</taxon>
        <taxon>Micromonosporaceae</taxon>
        <taxon>Micromonospora</taxon>
    </lineage>
</organism>